<keyword evidence="11" id="KW-1185">Reference proteome</keyword>
<gene>
    <name evidence="9 10" type="primary">cas2</name>
    <name evidence="10" type="ORF">QWY20_16290</name>
</gene>
<dbReference type="Proteomes" id="UP001336314">
    <property type="component" value="Unassembled WGS sequence"/>
</dbReference>
<evidence type="ECO:0000256" key="4">
    <source>
        <dbReference type="ARBA" id="ARBA00022723"/>
    </source>
</evidence>
<dbReference type="InterPro" id="IPR021127">
    <property type="entry name" value="CRISPR_associated_Cas2"/>
</dbReference>
<evidence type="ECO:0000256" key="9">
    <source>
        <dbReference type="HAMAP-Rule" id="MF_01471"/>
    </source>
</evidence>
<proteinExistence type="inferred from homology"/>
<protein>
    <recommendedName>
        <fullName evidence="9">CRISPR-associated endoribonuclease Cas2</fullName>
        <ecNumber evidence="9">3.1.-.-</ecNumber>
    </recommendedName>
</protein>
<evidence type="ECO:0000256" key="2">
    <source>
        <dbReference type="ARBA" id="ARBA00009959"/>
    </source>
</evidence>
<dbReference type="RefSeq" id="WP_330130067.1">
    <property type="nucleotide sequence ID" value="NZ_JAUHLI010000020.1"/>
</dbReference>
<comment type="function">
    <text evidence="9">CRISPR (clustered regularly interspaced short palindromic repeat), is an adaptive immune system that provides protection against mobile genetic elements (viruses, transposable elements and conjugative plasmids). CRISPR clusters contain sequences complementary to antecedent mobile elements and target invading nucleic acids. CRISPR clusters are transcribed and processed into CRISPR RNA (crRNA). Functions as a ssRNA-specific endoribonuclease. Involved in the integration of spacer DNA into the CRISPR cassette.</text>
</comment>
<dbReference type="GO" id="GO:0004519">
    <property type="term" value="F:endonuclease activity"/>
    <property type="evidence" value="ECO:0007669"/>
    <property type="project" value="UniProtKB-KW"/>
</dbReference>
<evidence type="ECO:0000256" key="8">
    <source>
        <dbReference type="ARBA" id="ARBA00023118"/>
    </source>
</evidence>
<evidence type="ECO:0000256" key="3">
    <source>
        <dbReference type="ARBA" id="ARBA00022722"/>
    </source>
</evidence>
<dbReference type="SUPFAM" id="SSF143430">
    <property type="entry name" value="TTP0101/SSO1404-like"/>
    <property type="match status" value="1"/>
</dbReference>
<organism evidence="10 11">
    <name type="scientific">Alkalimonas cellulosilytica</name>
    <dbReference type="NCBI Taxonomy" id="3058395"/>
    <lineage>
        <taxon>Bacteria</taxon>
        <taxon>Pseudomonadati</taxon>
        <taxon>Pseudomonadota</taxon>
        <taxon>Gammaproteobacteria</taxon>
        <taxon>Alkalimonas</taxon>
    </lineage>
</organism>
<dbReference type="HAMAP" id="MF_01471">
    <property type="entry name" value="Cas2"/>
    <property type="match status" value="1"/>
</dbReference>
<sequence length="95" mass="11017">MRQRYIVAYDIACRKRRYRIERLLCEYGDRLQYSIFEVIATPAQQRALQRKLKGMMCTKSDALNCYTLSEWAANNAVLKGQAAWSSEVEGSWCIG</sequence>
<evidence type="ECO:0000313" key="11">
    <source>
        <dbReference type="Proteomes" id="UP001336314"/>
    </source>
</evidence>
<comment type="subunit">
    <text evidence="9">Homodimer, forms a heterotetramer with a Cas1 homodimer.</text>
</comment>
<dbReference type="CDD" id="cd09725">
    <property type="entry name" value="Cas2_I_II_III"/>
    <property type="match status" value="1"/>
</dbReference>
<evidence type="ECO:0000313" key="10">
    <source>
        <dbReference type="EMBL" id="MEE2003019.1"/>
    </source>
</evidence>
<dbReference type="Pfam" id="PF09827">
    <property type="entry name" value="CRISPR_Cas2"/>
    <property type="match status" value="1"/>
</dbReference>
<evidence type="ECO:0000256" key="5">
    <source>
        <dbReference type="ARBA" id="ARBA00022759"/>
    </source>
</evidence>
<dbReference type="EC" id="3.1.-.-" evidence="9"/>
<comment type="caution">
    <text evidence="10">The sequence shown here is derived from an EMBL/GenBank/DDBJ whole genome shotgun (WGS) entry which is preliminary data.</text>
</comment>
<accession>A0ABU7J9D9</accession>
<dbReference type="NCBIfam" id="TIGR01573">
    <property type="entry name" value="cas2"/>
    <property type="match status" value="1"/>
</dbReference>
<keyword evidence="7 9" id="KW-0460">Magnesium</keyword>
<dbReference type="PANTHER" id="PTHR34405:SF3">
    <property type="entry name" value="CRISPR-ASSOCIATED ENDORIBONUCLEASE CAS2 3"/>
    <property type="match status" value="1"/>
</dbReference>
<comment type="similarity">
    <text evidence="2 9">Belongs to the CRISPR-associated endoribonuclease Cas2 protein family.</text>
</comment>
<evidence type="ECO:0000256" key="1">
    <source>
        <dbReference type="ARBA" id="ARBA00001946"/>
    </source>
</evidence>
<comment type="cofactor">
    <cofactor evidence="1 9">
        <name>Mg(2+)</name>
        <dbReference type="ChEBI" id="CHEBI:18420"/>
    </cofactor>
</comment>
<dbReference type="EMBL" id="JAUHLI010000020">
    <property type="protein sequence ID" value="MEE2003019.1"/>
    <property type="molecule type" value="Genomic_DNA"/>
</dbReference>
<keyword evidence="5 9" id="KW-0255">Endonuclease</keyword>
<reference evidence="10 11" key="1">
    <citation type="submission" date="2023-07" db="EMBL/GenBank/DDBJ databases">
        <title>Alkalimonas sp., MEB108 novel, alkaliphilic bacterium isolated from Lonar Lake, India.</title>
        <authorList>
            <person name="Joshi A."/>
            <person name="Thite S."/>
        </authorList>
    </citation>
    <scope>NUCLEOTIDE SEQUENCE [LARGE SCALE GENOMIC DNA]</scope>
    <source>
        <strain evidence="10 11">MEB108</strain>
    </source>
</reference>
<keyword evidence="6 9" id="KW-0378">Hydrolase</keyword>
<keyword evidence="4 9" id="KW-0479">Metal-binding</keyword>
<dbReference type="Gene3D" id="3.30.70.240">
    <property type="match status" value="1"/>
</dbReference>
<dbReference type="InterPro" id="IPR019199">
    <property type="entry name" value="Virulence_VapD/CRISPR_Cas2"/>
</dbReference>
<keyword evidence="3 9" id="KW-0540">Nuclease</keyword>
<feature type="binding site" evidence="9">
    <location>
        <position position="10"/>
    </location>
    <ligand>
        <name>Mg(2+)</name>
        <dbReference type="ChEBI" id="CHEBI:18420"/>
        <note>catalytic</note>
    </ligand>
</feature>
<keyword evidence="8 9" id="KW-0051">Antiviral defense</keyword>
<evidence type="ECO:0000256" key="6">
    <source>
        <dbReference type="ARBA" id="ARBA00022801"/>
    </source>
</evidence>
<evidence type="ECO:0000256" key="7">
    <source>
        <dbReference type="ARBA" id="ARBA00022842"/>
    </source>
</evidence>
<name>A0ABU7J9D9_9GAMM</name>
<dbReference type="PANTHER" id="PTHR34405">
    <property type="entry name" value="CRISPR-ASSOCIATED ENDORIBONUCLEASE CAS2"/>
    <property type="match status" value="1"/>
</dbReference>